<feature type="domain" description="DUF1559" evidence="1">
    <location>
        <begin position="134"/>
        <end position="228"/>
    </location>
</feature>
<evidence type="ECO:0000259" key="1">
    <source>
        <dbReference type="Pfam" id="PF07596"/>
    </source>
</evidence>
<gene>
    <name evidence="2" type="ORF">Poly21_14490</name>
</gene>
<dbReference type="PANTHER" id="PTHR30093:SF2">
    <property type="entry name" value="TYPE II SECRETION SYSTEM PROTEIN H"/>
    <property type="match status" value="1"/>
</dbReference>
<dbReference type="InterPro" id="IPR011453">
    <property type="entry name" value="DUF1559"/>
</dbReference>
<proteinExistence type="predicted"/>
<organism evidence="2 3">
    <name type="scientific">Allorhodopirellula heiligendammensis</name>
    <dbReference type="NCBI Taxonomy" id="2714739"/>
    <lineage>
        <taxon>Bacteria</taxon>
        <taxon>Pseudomonadati</taxon>
        <taxon>Planctomycetota</taxon>
        <taxon>Planctomycetia</taxon>
        <taxon>Pirellulales</taxon>
        <taxon>Pirellulaceae</taxon>
        <taxon>Allorhodopirellula</taxon>
    </lineage>
</organism>
<dbReference type="EMBL" id="SJPU01000001">
    <property type="protein sequence ID" value="TWU19277.1"/>
    <property type="molecule type" value="Genomic_DNA"/>
</dbReference>
<evidence type="ECO:0000313" key="2">
    <source>
        <dbReference type="EMBL" id="TWU19277.1"/>
    </source>
</evidence>
<keyword evidence="3" id="KW-1185">Reference proteome</keyword>
<dbReference type="Pfam" id="PF07596">
    <property type="entry name" value="SBP_bac_10"/>
    <property type="match status" value="1"/>
</dbReference>
<dbReference type="PANTHER" id="PTHR30093">
    <property type="entry name" value="GENERAL SECRETION PATHWAY PROTEIN G"/>
    <property type="match status" value="1"/>
</dbReference>
<accession>A0A5C6C5K1</accession>
<comment type="caution">
    <text evidence="2">The sequence shown here is derived from an EMBL/GenBank/DDBJ whole genome shotgun (WGS) entry which is preliminary data.</text>
</comment>
<evidence type="ECO:0000313" key="3">
    <source>
        <dbReference type="Proteomes" id="UP000319908"/>
    </source>
</evidence>
<sequence length="327" mass="36590">MEQYGRFSVDSSRLPKEIIFQQHYPEPLILRVPFEFDGRLKILPSKEISQLDAKPNQAESSGLGNAPVVIRPLFVLDRLGNVPLSPKDIKAMADKIDSRWLPLVVLLKETPEFSAEKMAASLLSADASAQTAISLREIGVAFHNFHVTYRKIPGSQNVREGKRGINGDAPYPFSWRVALLPFLENNDLFEQYRFDEPWDSEHNLTLVEKMPDVYRCPLAPPDQASGESNYLGFATEDGGLGITGHSMADFTDGTSSTALIIAAKKSVPWTKPVDITKRVDLPDSDVEPFNDESIFILKADATVERMSPIDRPKLHKMIIRNDGERIE</sequence>
<reference evidence="2 3" key="1">
    <citation type="journal article" date="2020" name="Antonie Van Leeuwenhoek">
        <title>Rhodopirellula heiligendammensis sp. nov., Rhodopirellula pilleata sp. nov., and Rhodopirellula solitaria sp. nov. isolated from natural or artificial marine surfaces in Northern Germany and California, USA, and emended description of the genus Rhodopirellula.</title>
        <authorList>
            <person name="Kallscheuer N."/>
            <person name="Wiegand S."/>
            <person name="Jogler M."/>
            <person name="Boedeker C."/>
            <person name="Peeters S.H."/>
            <person name="Rast P."/>
            <person name="Heuer A."/>
            <person name="Jetten M.S.M."/>
            <person name="Rohde M."/>
            <person name="Jogler C."/>
        </authorList>
    </citation>
    <scope>NUCLEOTIDE SEQUENCE [LARGE SCALE GENOMIC DNA]</scope>
    <source>
        <strain evidence="2 3">Poly21</strain>
    </source>
</reference>
<protein>
    <recommendedName>
        <fullName evidence="1">DUF1559 domain-containing protein</fullName>
    </recommendedName>
</protein>
<dbReference type="AlphaFoldDB" id="A0A5C6C5K1"/>
<dbReference type="Proteomes" id="UP000319908">
    <property type="component" value="Unassembled WGS sequence"/>
</dbReference>
<name>A0A5C6C5K1_9BACT</name>